<dbReference type="Proteomes" id="UP000290289">
    <property type="component" value="Chromosome 3"/>
</dbReference>
<keyword evidence="3" id="KW-0520">NAD</keyword>
<organism evidence="6 7">
    <name type="scientific">Malus domestica</name>
    <name type="common">Apple</name>
    <name type="synonym">Pyrus malus</name>
    <dbReference type="NCBI Taxonomy" id="3750"/>
    <lineage>
        <taxon>Eukaryota</taxon>
        <taxon>Viridiplantae</taxon>
        <taxon>Streptophyta</taxon>
        <taxon>Embryophyta</taxon>
        <taxon>Tracheophyta</taxon>
        <taxon>Spermatophyta</taxon>
        <taxon>Magnoliopsida</taxon>
        <taxon>eudicotyledons</taxon>
        <taxon>Gunneridae</taxon>
        <taxon>Pentapetalae</taxon>
        <taxon>rosids</taxon>
        <taxon>fabids</taxon>
        <taxon>Rosales</taxon>
        <taxon>Rosaceae</taxon>
        <taxon>Amygdaloideae</taxon>
        <taxon>Maleae</taxon>
        <taxon>Malus</taxon>
    </lineage>
</organism>
<evidence type="ECO:0000259" key="5">
    <source>
        <dbReference type="PROSITE" id="PS50104"/>
    </source>
</evidence>
<proteinExistence type="predicted"/>
<evidence type="ECO:0000256" key="4">
    <source>
        <dbReference type="ARBA" id="ARBA00047304"/>
    </source>
</evidence>
<dbReference type="AlphaFoldDB" id="A0A498K9W2"/>
<comment type="catalytic activity">
    <reaction evidence="4">
        <text>NAD(+) + H2O = ADP-D-ribose + nicotinamide + H(+)</text>
        <dbReference type="Rhea" id="RHEA:16301"/>
        <dbReference type="ChEBI" id="CHEBI:15377"/>
        <dbReference type="ChEBI" id="CHEBI:15378"/>
        <dbReference type="ChEBI" id="CHEBI:17154"/>
        <dbReference type="ChEBI" id="CHEBI:57540"/>
        <dbReference type="ChEBI" id="CHEBI:57967"/>
        <dbReference type="EC" id="3.2.2.6"/>
    </reaction>
    <physiologicalReaction direction="left-to-right" evidence="4">
        <dbReference type="Rhea" id="RHEA:16302"/>
    </physiologicalReaction>
</comment>
<evidence type="ECO:0000256" key="1">
    <source>
        <dbReference type="ARBA" id="ARBA00011982"/>
    </source>
</evidence>
<dbReference type="InterPro" id="IPR000157">
    <property type="entry name" value="TIR_dom"/>
</dbReference>
<reference evidence="6 7" key="1">
    <citation type="submission" date="2018-10" db="EMBL/GenBank/DDBJ databases">
        <title>A high-quality apple genome assembly.</title>
        <authorList>
            <person name="Hu J."/>
        </authorList>
    </citation>
    <scope>NUCLEOTIDE SEQUENCE [LARGE SCALE GENOMIC DNA]</scope>
    <source>
        <strain evidence="7">cv. HFTH1</strain>
        <tissue evidence="6">Young leaf</tissue>
    </source>
</reference>
<dbReference type="PANTHER" id="PTHR32009">
    <property type="entry name" value="TMV RESISTANCE PROTEIN N-LIKE"/>
    <property type="match status" value="1"/>
</dbReference>
<feature type="domain" description="TIR" evidence="5">
    <location>
        <begin position="182"/>
        <end position="311"/>
    </location>
</feature>
<keyword evidence="2" id="KW-0378">Hydrolase</keyword>
<accession>A0A498K9W2</accession>
<dbReference type="SUPFAM" id="SSF52200">
    <property type="entry name" value="Toll/Interleukin receptor TIR domain"/>
    <property type="match status" value="2"/>
</dbReference>
<dbReference type="InterPro" id="IPR035897">
    <property type="entry name" value="Toll_tir_struct_dom_sf"/>
</dbReference>
<comment type="caution">
    <text evidence="6">The sequence shown here is derived from an EMBL/GenBank/DDBJ whole genome shotgun (WGS) entry which is preliminary data.</text>
</comment>
<dbReference type="GO" id="GO:0007165">
    <property type="term" value="P:signal transduction"/>
    <property type="evidence" value="ECO:0007669"/>
    <property type="project" value="InterPro"/>
</dbReference>
<evidence type="ECO:0000256" key="3">
    <source>
        <dbReference type="ARBA" id="ARBA00023027"/>
    </source>
</evidence>
<dbReference type="PANTHER" id="PTHR32009:SF39">
    <property type="entry name" value="TIR DOMAIN-CONTAINING PROTEIN"/>
    <property type="match status" value="1"/>
</dbReference>
<keyword evidence="7" id="KW-1185">Reference proteome</keyword>
<sequence length="558" mass="62868">MASSSLGLNSSPPNPQGKYDAFMSFTGEGVSKFFRDTLCTEFKKIERENQRTAITILEENYASSSWALDELELILESHGKRKTVLPIFYNVDPSDVRNQTGSFAEAFAKHEETYKDDPDKIRRWRAALTQVATSLGGIQGAGTNQSSLKKLLMTYGGNCTLCFLLRSPLRYWLKHRHLFLLKDGSMIMCFRGKDTRLNIVDHMYASLEQKGITTFRDDKRLERGQSISSGIVKAIDESQISLVTLSKSFASSTWCLDELVKILECTEKSNLQTILEAFTEHEEALSDMVGIKCNTRDRKISKVSISVHYDGEWVSTAYVGGKTKEIVVSKDITFEELLGSVYRIVGIDPYEYEIIMKTTDDSKLPAQPVDDEDLSFFIEQSLCLDKSSKMNILKPRVSSPRTTRKINKLRLLVNYDGKWGNSIYIGGKTKGIMVSDSITYEGLVQRLYHILEVDPSEYKIIITTAYGSKLPTQPVELIDDDDLTFFIDESLSLDEGSKIPLCITLQRRFYRWHLFSSSFCSKKRPRRPPRRRLGAGRAPTEVILGKSGGKIGLGLGGA</sequence>
<evidence type="ECO:0000313" key="6">
    <source>
        <dbReference type="EMBL" id="RXI04301.1"/>
    </source>
</evidence>
<dbReference type="Pfam" id="PF01582">
    <property type="entry name" value="TIR"/>
    <property type="match status" value="2"/>
</dbReference>
<dbReference type="Gene3D" id="3.40.50.10140">
    <property type="entry name" value="Toll/interleukin-1 receptor homology (TIR) domain"/>
    <property type="match status" value="2"/>
</dbReference>
<gene>
    <name evidence="6" type="ORF">DVH24_038575</name>
</gene>
<evidence type="ECO:0000313" key="7">
    <source>
        <dbReference type="Proteomes" id="UP000290289"/>
    </source>
</evidence>
<protein>
    <recommendedName>
        <fullName evidence="1">ADP-ribosyl cyclase/cyclic ADP-ribose hydrolase</fullName>
        <ecNumber evidence="1">3.2.2.6</ecNumber>
    </recommendedName>
</protein>
<dbReference type="EC" id="3.2.2.6" evidence="1"/>
<dbReference type="PROSITE" id="PS50104">
    <property type="entry name" value="TIR"/>
    <property type="match status" value="2"/>
</dbReference>
<dbReference type="SMART" id="SM00255">
    <property type="entry name" value="TIR"/>
    <property type="match status" value="2"/>
</dbReference>
<name>A0A498K9W2_MALDO</name>
<dbReference type="EMBL" id="RDQH01000329">
    <property type="protein sequence ID" value="RXI04301.1"/>
    <property type="molecule type" value="Genomic_DNA"/>
</dbReference>
<evidence type="ECO:0000256" key="2">
    <source>
        <dbReference type="ARBA" id="ARBA00022801"/>
    </source>
</evidence>
<feature type="domain" description="TIR" evidence="5">
    <location>
        <begin position="1"/>
        <end position="131"/>
    </location>
</feature>